<comment type="cofactor">
    <cofactor evidence="6">
        <name>Fe(2+)</name>
        <dbReference type="ChEBI" id="CHEBI:29033"/>
    </cofactor>
    <text evidence="6">Binds 1 Fe(2+) ion.</text>
</comment>
<evidence type="ECO:0000313" key="7">
    <source>
        <dbReference type="EMBL" id="MFB9451489.1"/>
    </source>
</evidence>
<dbReference type="EMBL" id="JBHMCA010000090">
    <property type="protein sequence ID" value="MFB9451489.1"/>
    <property type="molecule type" value="Genomic_DNA"/>
</dbReference>
<accession>A0ABV5MRJ4</accession>
<feature type="binding site" evidence="6">
    <location>
        <position position="98"/>
    </location>
    <ligand>
        <name>Fe cation</name>
        <dbReference type="ChEBI" id="CHEBI:24875"/>
    </ligand>
</feature>
<dbReference type="SUPFAM" id="SSF56420">
    <property type="entry name" value="Peptide deformylase"/>
    <property type="match status" value="1"/>
</dbReference>
<dbReference type="Pfam" id="PF01327">
    <property type="entry name" value="Pep_deformylase"/>
    <property type="match status" value="1"/>
</dbReference>
<comment type="catalytic activity">
    <reaction evidence="6">
        <text>N-terminal N-formyl-L-methionyl-[peptide] + H2O = N-terminal L-methionyl-[peptide] + formate</text>
        <dbReference type="Rhea" id="RHEA:24420"/>
        <dbReference type="Rhea" id="RHEA-COMP:10639"/>
        <dbReference type="Rhea" id="RHEA-COMP:10640"/>
        <dbReference type="ChEBI" id="CHEBI:15377"/>
        <dbReference type="ChEBI" id="CHEBI:15740"/>
        <dbReference type="ChEBI" id="CHEBI:49298"/>
        <dbReference type="ChEBI" id="CHEBI:64731"/>
        <dbReference type="EC" id="3.5.1.88"/>
    </reaction>
</comment>
<keyword evidence="2 6" id="KW-0479">Metal-binding</keyword>
<dbReference type="PRINTS" id="PR01576">
    <property type="entry name" value="PDEFORMYLASE"/>
</dbReference>
<dbReference type="PIRSF" id="PIRSF004749">
    <property type="entry name" value="Pep_def"/>
    <property type="match status" value="1"/>
</dbReference>
<evidence type="ECO:0000256" key="2">
    <source>
        <dbReference type="ARBA" id="ARBA00022723"/>
    </source>
</evidence>
<comment type="similarity">
    <text evidence="1 6">Belongs to the polypeptide deformylase family.</text>
</comment>
<dbReference type="HAMAP" id="MF_00163">
    <property type="entry name" value="Pep_deformylase"/>
    <property type="match status" value="1"/>
</dbReference>
<dbReference type="Gene3D" id="3.90.45.10">
    <property type="entry name" value="Peptide deformylase"/>
    <property type="match status" value="1"/>
</dbReference>
<dbReference type="PANTHER" id="PTHR10458">
    <property type="entry name" value="PEPTIDE DEFORMYLASE"/>
    <property type="match status" value="1"/>
</dbReference>
<evidence type="ECO:0000313" key="8">
    <source>
        <dbReference type="Proteomes" id="UP001589608"/>
    </source>
</evidence>
<dbReference type="RefSeq" id="WP_223104274.1">
    <property type="nucleotide sequence ID" value="NZ_CP061913.1"/>
</dbReference>
<organism evidence="7 8">
    <name type="scientific">Dactylosporangium vinaceum</name>
    <dbReference type="NCBI Taxonomy" id="53362"/>
    <lineage>
        <taxon>Bacteria</taxon>
        <taxon>Bacillati</taxon>
        <taxon>Actinomycetota</taxon>
        <taxon>Actinomycetes</taxon>
        <taxon>Micromonosporales</taxon>
        <taxon>Micromonosporaceae</taxon>
        <taxon>Dactylosporangium</taxon>
    </lineage>
</organism>
<sequence>MAKGRAQAITLYGEPVLHQPCAPVVDFDRDLARLVEDMRASMRAANGVGLAANQIGVPLRVFVFDVPDASGDKHKGHIVNPVLQPSSSTATVKDTEGCLSVPGPHTELRRAAVATVTGFDVEGRELTVTGDGYLARCLQHECDHLNGIVYVDLLSGRRRRKILAEAGLAGATP</sequence>
<keyword evidence="4 6" id="KW-0648">Protein biosynthesis</keyword>
<gene>
    <name evidence="6 7" type="primary">def</name>
    <name evidence="7" type="ORF">ACFFTR_51215</name>
</gene>
<keyword evidence="8" id="KW-1185">Reference proteome</keyword>
<dbReference type="CDD" id="cd00487">
    <property type="entry name" value="Pep_deformylase"/>
    <property type="match status" value="1"/>
</dbReference>
<reference evidence="7 8" key="1">
    <citation type="submission" date="2024-09" db="EMBL/GenBank/DDBJ databases">
        <authorList>
            <person name="Sun Q."/>
            <person name="Mori K."/>
        </authorList>
    </citation>
    <scope>NUCLEOTIDE SEQUENCE [LARGE SCALE GENOMIC DNA]</scope>
    <source>
        <strain evidence="7 8">JCM 3307</strain>
    </source>
</reference>
<dbReference type="NCBIfam" id="TIGR00079">
    <property type="entry name" value="pept_deformyl"/>
    <property type="match status" value="1"/>
</dbReference>
<protein>
    <recommendedName>
        <fullName evidence="6">Peptide deformylase</fullName>
        <shortName evidence="6">PDF</shortName>
        <ecNumber evidence="6">3.5.1.88</ecNumber>
    </recommendedName>
    <alternativeName>
        <fullName evidence="6">Polypeptide deformylase</fullName>
    </alternativeName>
</protein>
<dbReference type="EC" id="3.5.1.88" evidence="6"/>
<dbReference type="PANTHER" id="PTHR10458:SF2">
    <property type="entry name" value="PEPTIDE DEFORMYLASE, MITOCHONDRIAL"/>
    <property type="match status" value="1"/>
</dbReference>
<feature type="binding site" evidence="6">
    <location>
        <position position="144"/>
    </location>
    <ligand>
        <name>Fe cation</name>
        <dbReference type="ChEBI" id="CHEBI:24875"/>
    </ligand>
</feature>
<proteinExistence type="inferred from homology"/>
<keyword evidence="3 6" id="KW-0378">Hydrolase</keyword>
<name>A0ABV5MRJ4_9ACTN</name>
<dbReference type="InterPro" id="IPR036821">
    <property type="entry name" value="Peptide_deformylase_sf"/>
</dbReference>
<keyword evidence="5 6" id="KW-0408">Iron</keyword>
<evidence type="ECO:0000256" key="6">
    <source>
        <dbReference type="HAMAP-Rule" id="MF_00163"/>
    </source>
</evidence>
<evidence type="ECO:0000256" key="1">
    <source>
        <dbReference type="ARBA" id="ARBA00010759"/>
    </source>
</evidence>
<comment type="function">
    <text evidence="6">Removes the formyl group from the N-terminal Met of newly synthesized proteins. Requires at least a dipeptide for an efficient rate of reaction. N-terminal L-methionine is a prerequisite for activity but the enzyme has broad specificity at other positions.</text>
</comment>
<dbReference type="NCBIfam" id="NF001159">
    <property type="entry name" value="PRK00150.1-3"/>
    <property type="match status" value="1"/>
</dbReference>
<feature type="binding site" evidence="6">
    <location>
        <position position="140"/>
    </location>
    <ligand>
        <name>Fe cation</name>
        <dbReference type="ChEBI" id="CHEBI:24875"/>
    </ligand>
</feature>
<evidence type="ECO:0000256" key="4">
    <source>
        <dbReference type="ARBA" id="ARBA00022917"/>
    </source>
</evidence>
<evidence type="ECO:0000256" key="5">
    <source>
        <dbReference type="ARBA" id="ARBA00023004"/>
    </source>
</evidence>
<feature type="active site" evidence="6">
    <location>
        <position position="141"/>
    </location>
</feature>
<comment type="caution">
    <text evidence="7">The sequence shown here is derived from an EMBL/GenBank/DDBJ whole genome shotgun (WGS) entry which is preliminary data.</text>
</comment>
<dbReference type="GO" id="GO:0042586">
    <property type="term" value="F:peptide deformylase activity"/>
    <property type="evidence" value="ECO:0007669"/>
    <property type="project" value="UniProtKB-EC"/>
</dbReference>
<dbReference type="Proteomes" id="UP001589608">
    <property type="component" value="Unassembled WGS sequence"/>
</dbReference>
<dbReference type="InterPro" id="IPR023635">
    <property type="entry name" value="Peptide_deformylase"/>
</dbReference>
<evidence type="ECO:0000256" key="3">
    <source>
        <dbReference type="ARBA" id="ARBA00022801"/>
    </source>
</evidence>